<dbReference type="GO" id="GO:0016491">
    <property type="term" value="F:oxidoreductase activity"/>
    <property type="evidence" value="ECO:0007669"/>
    <property type="project" value="UniProtKB-KW"/>
</dbReference>
<evidence type="ECO:0000256" key="2">
    <source>
        <dbReference type="ARBA" id="ARBA00022694"/>
    </source>
</evidence>
<evidence type="ECO:0000256" key="8">
    <source>
        <dbReference type="ARBA" id="ARBA00023157"/>
    </source>
</evidence>
<dbReference type="Pfam" id="PF02677">
    <property type="entry name" value="QueH"/>
    <property type="match status" value="1"/>
</dbReference>
<keyword evidence="2" id="KW-0819">tRNA processing</keyword>
<keyword evidence="7" id="KW-0411">Iron-sulfur</keyword>
<name>A0A7S0BUJ5_9STRA</name>
<evidence type="ECO:0000256" key="9">
    <source>
        <dbReference type="ARBA" id="ARBA00023284"/>
    </source>
</evidence>
<keyword evidence="8" id="KW-1015">Disulfide bond</keyword>
<sequence>MHHLNIDLPPLSCCSTKEENKRFCEKLNIPFIDCDYDVDNWHSRMKGMEYDAERGSRCTECFDMRMERTALYAYENDYDVIATTNATSRWKDANQVDASGYRAAERYGEKLKYWACDWQTDEMTMRKYQISANERFYKQEYCGCSHSLRDSNDWRRANGIPKIQIGGDTAGLGERFFSDPIVDAQEEAQEVVDEFFAQANELAKAGNCKSKRKETLHVYKDRRKNEADDGLINGFNNW</sequence>
<dbReference type="GO" id="GO:0051539">
    <property type="term" value="F:4 iron, 4 sulfur cluster binding"/>
    <property type="evidence" value="ECO:0007669"/>
    <property type="project" value="UniProtKB-KW"/>
</dbReference>
<evidence type="ECO:0000313" key="10">
    <source>
        <dbReference type="EMBL" id="CAD8404044.1"/>
    </source>
</evidence>
<keyword evidence="5" id="KW-0560">Oxidoreductase</keyword>
<evidence type="ECO:0000256" key="5">
    <source>
        <dbReference type="ARBA" id="ARBA00023002"/>
    </source>
</evidence>
<dbReference type="GO" id="GO:0008616">
    <property type="term" value="P:tRNA queuosine(34) biosynthetic process"/>
    <property type="evidence" value="ECO:0007669"/>
    <property type="project" value="UniProtKB-KW"/>
</dbReference>
<gene>
    <name evidence="10" type="ORF">PINE0816_LOCUS144</name>
</gene>
<proteinExistence type="predicted"/>
<dbReference type="PANTHER" id="PTHR36701:SF1">
    <property type="entry name" value="EPOXYQUEUOSINE REDUCTASE QUEH"/>
    <property type="match status" value="1"/>
</dbReference>
<keyword evidence="6" id="KW-0408">Iron</keyword>
<reference evidence="10" key="1">
    <citation type="submission" date="2021-01" db="EMBL/GenBank/DDBJ databases">
        <authorList>
            <person name="Corre E."/>
            <person name="Pelletier E."/>
            <person name="Niang G."/>
            <person name="Scheremetjew M."/>
            <person name="Finn R."/>
            <person name="Kale V."/>
            <person name="Holt S."/>
            <person name="Cochrane G."/>
            <person name="Meng A."/>
            <person name="Brown T."/>
            <person name="Cohen L."/>
        </authorList>
    </citation>
    <scope>NUCLEOTIDE SEQUENCE</scope>
    <source>
        <strain evidence="10">CCAP1064/1</strain>
    </source>
</reference>
<evidence type="ECO:0008006" key="11">
    <source>
        <dbReference type="Google" id="ProtNLM"/>
    </source>
</evidence>
<protein>
    <recommendedName>
        <fullName evidence="11">Epoxyqueuosine reductase</fullName>
    </recommendedName>
</protein>
<evidence type="ECO:0000256" key="7">
    <source>
        <dbReference type="ARBA" id="ARBA00023014"/>
    </source>
</evidence>
<keyword evidence="4" id="KW-0671">Queuosine biosynthesis</keyword>
<dbReference type="GO" id="GO:0046872">
    <property type="term" value="F:metal ion binding"/>
    <property type="evidence" value="ECO:0007669"/>
    <property type="project" value="UniProtKB-KW"/>
</dbReference>
<dbReference type="EMBL" id="HBEL01000337">
    <property type="protein sequence ID" value="CAD8404044.1"/>
    <property type="molecule type" value="Transcribed_RNA"/>
</dbReference>
<dbReference type="PANTHER" id="PTHR36701">
    <property type="entry name" value="EPOXYQUEUOSINE REDUCTASE QUEH"/>
    <property type="match status" value="1"/>
</dbReference>
<evidence type="ECO:0000256" key="3">
    <source>
        <dbReference type="ARBA" id="ARBA00022723"/>
    </source>
</evidence>
<evidence type="ECO:0000256" key="1">
    <source>
        <dbReference type="ARBA" id="ARBA00022485"/>
    </source>
</evidence>
<keyword evidence="1" id="KW-0004">4Fe-4S</keyword>
<dbReference type="AlphaFoldDB" id="A0A7S0BUJ5"/>
<evidence type="ECO:0000256" key="4">
    <source>
        <dbReference type="ARBA" id="ARBA00022785"/>
    </source>
</evidence>
<keyword evidence="3" id="KW-0479">Metal-binding</keyword>
<organism evidence="10">
    <name type="scientific">Proboscia inermis</name>
    <dbReference type="NCBI Taxonomy" id="420281"/>
    <lineage>
        <taxon>Eukaryota</taxon>
        <taxon>Sar</taxon>
        <taxon>Stramenopiles</taxon>
        <taxon>Ochrophyta</taxon>
        <taxon>Bacillariophyta</taxon>
        <taxon>Coscinodiscophyceae</taxon>
        <taxon>Rhizosoleniophycidae</taxon>
        <taxon>Rhizosoleniales</taxon>
        <taxon>Rhizosoleniaceae</taxon>
        <taxon>Proboscia</taxon>
    </lineage>
</organism>
<dbReference type="InterPro" id="IPR003828">
    <property type="entry name" value="QueH"/>
</dbReference>
<evidence type="ECO:0000256" key="6">
    <source>
        <dbReference type="ARBA" id="ARBA00023004"/>
    </source>
</evidence>
<accession>A0A7S0BUJ5</accession>
<keyword evidence="9" id="KW-0676">Redox-active center</keyword>